<sequence length="213" mass="23141">MDVKLQDLRSERNPKARIKIMHGHFARSHSHVNTYIDISTVKCRCNNARETARVLAEPYLSSTQIDTIVCLDGMETVGAFLAELLMEPGNISVNGGKNISVVAPEMNQLGQMMFRDNTKRMIGGAHVLILAGSVNTGRTMMQAIDTVVYYGGNVCGVCAVFSAASKVAGIDIHAIFTTREIPGYQVYPGHDCPLCRQGVKVDAIVNSYGYSGL</sequence>
<dbReference type="HOGENOM" id="CLU_1292547_0_0_9"/>
<dbReference type="OrthoDB" id="9778142at2"/>
<dbReference type="EMBL" id="ABYI02000029">
    <property type="protein sequence ID" value="EEG73217.1"/>
    <property type="molecule type" value="Genomic_DNA"/>
</dbReference>
<proteinExistence type="predicted"/>
<dbReference type="STRING" id="553973.CLOHYLEM_06687"/>
<protein>
    <recommendedName>
        <fullName evidence="3">Orotate phosphoribosyltransferase</fullName>
    </recommendedName>
</protein>
<dbReference type="eggNOG" id="COG0461">
    <property type="taxonomic scope" value="Bacteria"/>
</dbReference>
<dbReference type="InterPro" id="IPR000836">
    <property type="entry name" value="PRTase_dom"/>
</dbReference>
<keyword evidence="2" id="KW-1185">Reference proteome</keyword>
<reference evidence="1" key="2">
    <citation type="submission" date="2013-06" db="EMBL/GenBank/DDBJ databases">
        <title>Draft genome sequence of Clostridium hylemonae (DSM 15053).</title>
        <authorList>
            <person name="Sudarsanam P."/>
            <person name="Ley R."/>
            <person name="Guruge J."/>
            <person name="Turnbaugh P.J."/>
            <person name="Mahowald M."/>
            <person name="Liep D."/>
            <person name="Gordon J."/>
        </authorList>
    </citation>
    <scope>NUCLEOTIDE SEQUENCE</scope>
    <source>
        <strain evidence="1">DSM 15053</strain>
    </source>
</reference>
<dbReference type="AlphaFoldDB" id="C0C3M6"/>
<accession>C0C3M6</accession>
<comment type="caution">
    <text evidence="1">The sequence shown here is derived from an EMBL/GenBank/DDBJ whole genome shotgun (WGS) entry which is preliminary data.</text>
</comment>
<gene>
    <name evidence="1" type="ORF">CLOHYLEM_06687</name>
</gene>
<name>C0C3M6_9FIRM</name>
<dbReference type="Proteomes" id="UP000004893">
    <property type="component" value="Unassembled WGS sequence"/>
</dbReference>
<evidence type="ECO:0000313" key="1">
    <source>
        <dbReference type="EMBL" id="EEG73217.1"/>
    </source>
</evidence>
<organism evidence="1 2">
    <name type="scientific">[Clostridium] hylemonae DSM 15053</name>
    <dbReference type="NCBI Taxonomy" id="553973"/>
    <lineage>
        <taxon>Bacteria</taxon>
        <taxon>Bacillati</taxon>
        <taxon>Bacillota</taxon>
        <taxon>Clostridia</taxon>
        <taxon>Lachnospirales</taxon>
        <taxon>Lachnospiraceae</taxon>
    </lineage>
</organism>
<dbReference type="CDD" id="cd06223">
    <property type="entry name" value="PRTases_typeI"/>
    <property type="match status" value="1"/>
</dbReference>
<reference evidence="1" key="1">
    <citation type="submission" date="2009-02" db="EMBL/GenBank/DDBJ databases">
        <authorList>
            <person name="Fulton L."/>
            <person name="Clifton S."/>
            <person name="Fulton B."/>
            <person name="Xu J."/>
            <person name="Minx P."/>
            <person name="Pepin K.H."/>
            <person name="Johnson M."/>
            <person name="Bhonagiri V."/>
            <person name="Nash W.E."/>
            <person name="Mardis E.R."/>
            <person name="Wilson R.K."/>
        </authorList>
    </citation>
    <scope>NUCLEOTIDE SEQUENCE [LARGE SCALE GENOMIC DNA]</scope>
    <source>
        <strain evidence="1">DSM 15053</strain>
    </source>
</reference>
<dbReference type="Gene3D" id="3.40.50.2020">
    <property type="match status" value="1"/>
</dbReference>
<evidence type="ECO:0008006" key="3">
    <source>
        <dbReference type="Google" id="ProtNLM"/>
    </source>
</evidence>
<evidence type="ECO:0000313" key="2">
    <source>
        <dbReference type="Proteomes" id="UP000004893"/>
    </source>
</evidence>
<dbReference type="SUPFAM" id="SSF53271">
    <property type="entry name" value="PRTase-like"/>
    <property type="match status" value="1"/>
</dbReference>
<dbReference type="InterPro" id="IPR029057">
    <property type="entry name" value="PRTase-like"/>
</dbReference>
<dbReference type="RefSeq" id="WP_006444047.1">
    <property type="nucleotide sequence ID" value="NZ_CP036524.1"/>
</dbReference>